<accession>A0A2P1PLX1</accession>
<dbReference type="SUPFAM" id="SSF81301">
    <property type="entry name" value="Nucleotidyltransferase"/>
    <property type="match status" value="1"/>
</dbReference>
<dbReference type="InterPro" id="IPR043519">
    <property type="entry name" value="NT_sf"/>
</dbReference>
<dbReference type="KEGG" id="xba:C7S18_00780"/>
<reference evidence="1 2" key="2">
    <citation type="submission" date="2018-03" db="EMBL/GenBank/DDBJ databases">
        <authorList>
            <person name="Keele B.F."/>
        </authorList>
    </citation>
    <scope>NUCLEOTIDE SEQUENCE [LARGE SCALE GENOMIC DNA]</scope>
    <source>
        <strain evidence="1 2">D13</strain>
    </source>
</reference>
<gene>
    <name evidence="1" type="ORF">C7S18_00780</name>
</gene>
<dbReference type="PANTHER" id="PTHR34817:SF2">
    <property type="entry name" value="NUCLEOTIDYLTRANSFERASE"/>
    <property type="match status" value="1"/>
</dbReference>
<sequence length="272" mass="30993">MAIPMIDPIRNALAELETRNGIKVLFAAESGSRAWGFASPDSDYDVRFIYAPPLAWFLNVEEPRDVIEAMLPGDLDLSGWALSKALRLYHKNNCALFEWLDSPVIYHEHGTLAQRLRTLLPRIFRQPAAYHHYWRTAVNVYETALSTDPVKLKRMFYVLRPLLCCRYILAHRRQPPTAFASLVEACLHDPIDRQALADLQAEKVQVGEGHLVTLSAFWRDWLRREFAAAEAVVGELKSDADVPLAELNGVLREVLIELWPAELPALLRIQDE</sequence>
<evidence type="ECO:0008006" key="3">
    <source>
        <dbReference type="Google" id="ProtNLM"/>
    </source>
</evidence>
<protein>
    <recommendedName>
        <fullName evidence="3">Nucleotidyltransferase domain-containing protein</fullName>
    </recommendedName>
</protein>
<dbReference type="Proteomes" id="UP000241074">
    <property type="component" value="Chromosome"/>
</dbReference>
<dbReference type="InterPro" id="IPR018775">
    <property type="entry name" value="RlaP"/>
</dbReference>
<dbReference type="EMBL" id="CP027860">
    <property type="protein sequence ID" value="AVP95822.1"/>
    <property type="molecule type" value="Genomic_DNA"/>
</dbReference>
<organism evidence="1 2">
    <name type="scientific">Ahniella affigens</name>
    <dbReference type="NCBI Taxonomy" id="2021234"/>
    <lineage>
        <taxon>Bacteria</taxon>
        <taxon>Pseudomonadati</taxon>
        <taxon>Pseudomonadota</taxon>
        <taxon>Gammaproteobacteria</taxon>
        <taxon>Lysobacterales</taxon>
        <taxon>Rhodanobacteraceae</taxon>
        <taxon>Ahniella</taxon>
    </lineage>
</organism>
<evidence type="ECO:0000313" key="1">
    <source>
        <dbReference type="EMBL" id="AVP95822.1"/>
    </source>
</evidence>
<dbReference type="AlphaFoldDB" id="A0A2P1PLX1"/>
<reference evidence="1 2" key="1">
    <citation type="submission" date="2018-03" db="EMBL/GenBank/DDBJ databases">
        <title>Ahniella affigens gen. nov., sp. nov., a gammaproteobacterium isolated from sandy soil near a stream.</title>
        <authorList>
            <person name="Ko Y."/>
            <person name="Kim J.-H."/>
        </authorList>
    </citation>
    <scope>NUCLEOTIDE SEQUENCE [LARGE SCALE GENOMIC DNA]</scope>
    <source>
        <strain evidence="1 2">D13</strain>
    </source>
</reference>
<dbReference type="OrthoDB" id="9796845at2"/>
<evidence type="ECO:0000313" key="2">
    <source>
        <dbReference type="Proteomes" id="UP000241074"/>
    </source>
</evidence>
<proteinExistence type="predicted"/>
<name>A0A2P1PLX1_9GAMM</name>
<dbReference type="Pfam" id="PF10127">
    <property type="entry name" value="RlaP"/>
    <property type="match status" value="1"/>
</dbReference>
<keyword evidence="2" id="KW-1185">Reference proteome</keyword>
<dbReference type="PANTHER" id="PTHR34817">
    <property type="entry name" value="NUCLEOTIDYLTRANSFERASE"/>
    <property type="match status" value="1"/>
</dbReference>